<dbReference type="EMBL" id="JAFDVH010000019">
    <property type="protein sequence ID" value="KAG7459862.1"/>
    <property type="molecule type" value="Genomic_DNA"/>
</dbReference>
<protein>
    <submittedName>
        <fullName evidence="1">Uncharacterized protein</fullName>
    </submittedName>
</protein>
<evidence type="ECO:0000313" key="1">
    <source>
        <dbReference type="EMBL" id="KAG7459862.1"/>
    </source>
</evidence>
<accession>A0A9D3SZJ0</accession>
<dbReference type="AlphaFoldDB" id="A0A9D3SZJ0"/>
<comment type="caution">
    <text evidence="1">The sequence shown here is derived from an EMBL/GenBank/DDBJ whole genome shotgun (WGS) entry which is preliminary data.</text>
</comment>
<dbReference type="Proteomes" id="UP001046870">
    <property type="component" value="Chromosome 19"/>
</dbReference>
<gene>
    <name evidence="1" type="ORF">MATL_G00215200</name>
</gene>
<feature type="non-terminal residue" evidence="1">
    <location>
        <position position="163"/>
    </location>
</feature>
<evidence type="ECO:0000313" key="2">
    <source>
        <dbReference type="Proteomes" id="UP001046870"/>
    </source>
</evidence>
<name>A0A9D3SZJ0_MEGAT</name>
<organism evidence="1 2">
    <name type="scientific">Megalops atlanticus</name>
    <name type="common">Tarpon</name>
    <name type="synonym">Clupea gigantea</name>
    <dbReference type="NCBI Taxonomy" id="7932"/>
    <lineage>
        <taxon>Eukaryota</taxon>
        <taxon>Metazoa</taxon>
        <taxon>Chordata</taxon>
        <taxon>Craniata</taxon>
        <taxon>Vertebrata</taxon>
        <taxon>Euteleostomi</taxon>
        <taxon>Actinopterygii</taxon>
        <taxon>Neopterygii</taxon>
        <taxon>Teleostei</taxon>
        <taxon>Elopiformes</taxon>
        <taxon>Megalopidae</taxon>
        <taxon>Megalops</taxon>
    </lineage>
</organism>
<proteinExistence type="predicted"/>
<keyword evidence="2" id="KW-1185">Reference proteome</keyword>
<sequence length="163" mass="18212">MLITGVKSDHTFSNALQADTNTDNEVQALILIKLNDPKMNEASHEAVALPLCHEVKVKMSWLAALDAMHLQKRCNLPFASCDNNELTLQLDTKISDFSKSFSRMSPPFSSCSLALRLARPLKCEGSWCMNKYQRYWTGECRGHSPDLLHLPLALGLYSPTSQS</sequence>
<reference evidence="1" key="1">
    <citation type="submission" date="2021-01" db="EMBL/GenBank/DDBJ databases">
        <authorList>
            <person name="Zahm M."/>
            <person name="Roques C."/>
            <person name="Cabau C."/>
            <person name="Klopp C."/>
            <person name="Donnadieu C."/>
            <person name="Jouanno E."/>
            <person name="Lampietro C."/>
            <person name="Louis A."/>
            <person name="Herpin A."/>
            <person name="Echchiki A."/>
            <person name="Berthelot C."/>
            <person name="Parey E."/>
            <person name="Roest-Crollius H."/>
            <person name="Braasch I."/>
            <person name="Postlethwait J."/>
            <person name="Bobe J."/>
            <person name="Montfort J."/>
            <person name="Bouchez O."/>
            <person name="Begum T."/>
            <person name="Mejri S."/>
            <person name="Adams A."/>
            <person name="Chen W.-J."/>
            <person name="Guiguen Y."/>
        </authorList>
    </citation>
    <scope>NUCLEOTIDE SEQUENCE</scope>
    <source>
        <strain evidence="1">YG-15Mar2019-1</strain>
        <tissue evidence="1">Brain</tissue>
    </source>
</reference>